<dbReference type="AlphaFoldDB" id="A0A0G4GNU8"/>
<sequence>MTKHLLSLFSVILLFACLSELAQALHHSTGRNREGDLQSNTQSDSDAAPTPCKCTWKCVRTLCSGSAGCTSTVKSTVSSTLAQDGKCYVGGSQKACSNTLWAPPYWGQNSYSSHVNDDPAGQYCVYKQDGGDGIPCSCSHQCNGQSITLQGTKPFSSASCQAFAPSDCGGPVVFC</sequence>
<proteinExistence type="predicted"/>
<evidence type="ECO:0000313" key="3">
    <source>
        <dbReference type="EMBL" id="CEM31957.1"/>
    </source>
</evidence>
<evidence type="ECO:0000256" key="2">
    <source>
        <dbReference type="SAM" id="SignalP"/>
    </source>
</evidence>
<feature type="signal peptide" evidence="2">
    <location>
        <begin position="1"/>
        <end position="24"/>
    </location>
</feature>
<reference evidence="3" key="1">
    <citation type="submission" date="2014-11" db="EMBL/GenBank/DDBJ databases">
        <authorList>
            <person name="Otto D Thomas"/>
            <person name="Naeem Raeece"/>
        </authorList>
    </citation>
    <scope>NUCLEOTIDE SEQUENCE</scope>
</reference>
<feature type="region of interest" description="Disordered" evidence="1">
    <location>
        <begin position="30"/>
        <end position="50"/>
    </location>
</feature>
<organism evidence="3">
    <name type="scientific">Chromera velia CCMP2878</name>
    <dbReference type="NCBI Taxonomy" id="1169474"/>
    <lineage>
        <taxon>Eukaryota</taxon>
        <taxon>Sar</taxon>
        <taxon>Alveolata</taxon>
        <taxon>Colpodellida</taxon>
        <taxon>Chromeraceae</taxon>
        <taxon>Chromera</taxon>
    </lineage>
</organism>
<dbReference type="PROSITE" id="PS51257">
    <property type="entry name" value="PROKAR_LIPOPROTEIN"/>
    <property type="match status" value="1"/>
</dbReference>
<protein>
    <recommendedName>
        <fullName evidence="4">Secreted protein</fullName>
    </recommendedName>
</protein>
<evidence type="ECO:0008006" key="4">
    <source>
        <dbReference type="Google" id="ProtNLM"/>
    </source>
</evidence>
<feature type="chain" id="PRO_5005190957" description="Secreted protein" evidence="2">
    <location>
        <begin position="25"/>
        <end position="175"/>
    </location>
</feature>
<name>A0A0G4GNU8_9ALVE</name>
<dbReference type="VEuPathDB" id="CryptoDB:Cvel_22709"/>
<accession>A0A0G4GNU8</accession>
<keyword evidence="2" id="KW-0732">Signal</keyword>
<gene>
    <name evidence="3" type="ORF">Cvel_22709</name>
</gene>
<evidence type="ECO:0000256" key="1">
    <source>
        <dbReference type="SAM" id="MobiDB-lite"/>
    </source>
</evidence>
<dbReference type="EMBL" id="CDMZ01001394">
    <property type="protein sequence ID" value="CEM31957.1"/>
    <property type="molecule type" value="Genomic_DNA"/>
</dbReference>